<dbReference type="Proteomes" id="UP000054937">
    <property type="component" value="Unassembled WGS sequence"/>
</dbReference>
<keyword evidence="1" id="KW-0175">Coiled coil</keyword>
<feature type="transmembrane region" description="Helical" evidence="2">
    <location>
        <begin position="199"/>
        <end position="216"/>
    </location>
</feature>
<feature type="transmembrane region" description="Helical" evidence="2">
    <location>
        <begin position="311"/>
        <end position="330"/>
    </location>
</feature>
<keyword evidence="2" id="KW-0472">Membrane</keyword>
<dbReference type="AlphaFoldDB" id="A0A0V0R7G7"/>
<evidence type="ECO:0000256" key="1">
    <source>
        <dbReference type="SAM" id="Coils"/>
    </source>
</evidence>
<keyword evidence="2" id="KW-1133">Transmembrane helix</keyword>
<protein>
    <recommendedName>
        <fullName evidence="5">Bax inhibitor 1-related</fullName>
    </recommendedName>
</protein>
<feature type="transmembrane region" description="Helical" evidence="2">
    <location>
        <begin position="285"/>
        <end position="305"/>
    </location>
</feature>
<name>A0A0V0R7G7_PSEPJ</name>
<keyword evidence="2" id="KW-0812">Transmembrane</keyword>
<evidence type="ECO:0000313" key="3">
    <source>
        <dbReference type="EMBL" id="KRX10439.1"/>
    </source>
</evidence>
<accession>A0A0V0R7G7</accession>
<feature type="transmembrane region" description="Helical" evidence="2">
    <location>
        <begin position="351"/>
        <end position="371"/>
    </location>
</feature>
<proteinExistence type="predicted"/>
<feature type="transmembrane region" description="Helical" evidence="2">
    <location>
        <begin position="255"/>
        <end position="278"/>
    </location>
</feature>
<keyword evidence="4" id="KW-1185">Reference proteome</keyword>
<feature type="transmembrane region" description="Helical" evidence="2">
    <location>
        <begin position="223"/>
        <end position="243"/>
    </location>
</feature>
<sequence>MYQTNYKQQLHGSQSKNAYLKSVDILNRPMPELYKKENYHIEQSKHSLRENEQLFHDYNNNEKEENYYQKQINLENQHQQQLQQQQQLQEQQSQLEKQNIQHQIQNPNYQSNFLSPEQMDQNNKYSNVYQSKLVDKSQLFQSKNYSWQGAQVLHLYYLRKLYFLLLLQVLFVIGGIYAITQFEPALSFLLDQNHRHKLLVINVSLFFLFQLVGQCMRNILQKTFLPVILFFFITANLILVSFYTYAHIFEKKEEFLNLLIILAGITFQYITLIVISIIQKTNLTLFGMTLTLVSSGLLIFQILLVFTDISYLKTLLMSIFVIIWSYFIILETMTPISYTKHKDSVFMDTSLIYSDIIILFLNTTNILRQAIIKKRSVLDD</sequence>
<evidence type="ECO:0000313" key="4">
    <source>
        <dbReference type="Proteomes" id="UP000054937"/>
    </source>
</evidence>
<evidence type="ECO:0008006" key="5">
    <source>
        <dbReference type="Google" id="ProtNLM"/>
    </source>
</evidence>
<gene>
    <name evidence="3" type="ORF">PPERSA_08741</name>
</gene>
<dbReference type="EMBL" id="LDAU01000027">
    <property type="protein sequence ID" value="KRX10439.1"/>
    <property type="molecule type" value="Genomic_DNA"/>
</dbReference>
<comment type="caution">
    <text evidence="3">The sequence shown here is derived from an EMBL/GenBank/DDBJ whole genome shotgun (WGS) entry which is preliminary data.</text>
</comment>
<dbReference type="InParanoid" id="A0A0V0R7G7"/>
<feature type="coiled-coil region" evidence="1">
    <location>
        <begin position="71"/>
        <end position="105"/>
    </location>
</feature>
<feature type="transmembrane region" description="Helical" evidence="2">
    <location>
        <begin position="161"/>
        <end position="179"/>
    </location>
</feature>
<organism evidence="3 4">
    <name type="scientific">Pseudocohnilembus persalinus</name>
    <name type="common">Ciliate</name>
    <dbReference type="NCBI Taxonomy" id="266149"/>
    <lineage>
        <taxon>Eukaryota</taxon>
        <taxon>Sar</taxon>
        <taxon>Alveolata</taxon>
        <taxon>Ciliophora</taxon>
        <taxon>Intramacronucleata</taxon>
        <taxon>Oligohymenophorea</taxon>
        <taxon>Scuticociliatia</taxon>
        <taxon>Philasterida</taxon>
        <taxon>Pseudocohnilembidae</taxon>
        <taxon>Pseudocohnilembus</taxon>
    </lineage>
</organism>
<dbReference type="OMA" id="QQIAFLY"/>
<evidence type="ECO:0000256" key="2">
    <source>
        <dbReference type="SAM" id="Phobius"/>
    </source>
</evidence>
<reference evidence="3 4" key="1">
    <citation type="journal article" date="2015" name="Sci. Rep.">
        <title>Genome of the facultative scuticociliatosis pathogen Pseudocohnilembus persalinus provides insight into its virulence through horizontal gene transfer.</title>
        <authorList>
            <person name="Xiong J."/>
            <person name="Wang G."/>
            <person name="Cheng J."/>
            <person name="Tian M."/>
            <person name="Pan X."/>
            <person name="Warren A."/>
            <person name="Jiang C."/>
            <person name="Yuan D."/>
            <person name="Miao W."/>
        </authorList>
    </citation>
    <scope>NUCLEOTIDE SEQUENCE [LARGE SCALE GENOMIC DNA]</scope>
    <source>
        <strain evidence="3">36N120E</strain>
    </source>
</reference>